<evidence type="ECO:0000313" key="1">
    <source>
        <dbReference type="EMBL" id="MFB9376080.1"/>
    </source>
</evidence>
<dbReference type="RefSeq" id="WP_380134518.1">
    <property type="nucleotide sequence ID" value="NZ_JBHLUI010000002.1"/>
</dbReference>
<comment type="caution">
    <text evidence="1">The sequence shown here is derived from an EMBL/GenBank/DDBJ whole genome shotgun (WGS) entry which is preliminary data.</text>
</comment>
<sequence length="157" mass="16608">MIAPGNASGQLDRAVLVVLTDALQRFGPEAAVVESGPVPRTGLWVTRVAPRRDGAARLSVAGECPQDAQGPDVALNITISNSWLEVAGLSQPFVWLRALADAVFAGRVVERGFPSARAVEIETACGTVIGGAVQLPLLGRLFPQRRFLPYDAERHGA</sequence>
<dbReference type="Proteomes" id="UP001589748">
    <property type="component" value="Unassembled WGS sequence"/>
</dbReference>
<protein>
    <submittedName>
        <fullName evidence="1">Uncharacterized protein</fullName>
    </submittedName>
</protein>
<name>A0ABV5LPQ7_9ACTN</name>
<evidence type="ECO:0000313" key="2">
    <source>
        <dbReference type="Proteomes" id="UP001589748"/>
    </source>
</evidence>
<gene>
    <name evidence="1" type="ORF">ACFFVI_03775</name>
</gene>
<keyword evidence="2" id="KW-1185">Reference proteome</keyword>
<accession>A0ABV5LPQ7</accession>
<organism evidence="1 2">
    <name type="scientific">Kineococcus gynurae</name>
    <dbReference type="NCBI Taxonomy" id="452979"/>
    <lineage>
        <taxon>Bacteria</taxon>
        <taxon>Bacillati</taxon>
        <taxon>Actinomycetota</taxon>
        <taxon>Actinomycetes</taxon>
        <taxon>Kineosporiales</taxon>
        <taxon>Kineosporiaceae</taxon>
        <taxon>Kineococcus</taxon>
    </lineage>
</organism>
<proteinExistence type="predicted"/>
<dbReference type="EMBL" id="JBHMDM010000002">
    <property type="protein sequence ID" value="MFB9376080.1"/>
    <property type="molecule type" value="Genomic_DNA"/>
</dbReference>
<reference evidence="1 2" key="1">
    <citation type="submission" date="2024-09" db="EMBL/GenBank/DDBJ databases">
        <authorList>
            <person name="Sun Q."/>
            <person name="Mori K."/>
        </authorList>
    </citation>
    <scope>NUCLEOTIDE SEQUENCE [LARGE SCALE GENOMIC DNA]</scope>
    <source>
        <strain evidence="1 2">TISTR 1856</strain>
    </source>
</reference>